<evidence type="ECO:0000256" key="3">
    <source>
        <dbReference type="ARBA" id="ARBA00021315"/>
    </source>
</evidence>
<dbReference type="GO" id="GO:0006281">
    <property type="term" value="P:DNA repair"/>
    <property type="evidence" value="ECO:0007669"/>
    <property type="project" value="UniProtKB-KW"/>
</dbReference>
<comment type="caution">
    <text evidence="12">The sequence shown here is derived from an EMBL/GenBank/DDBJ whole genome shotgun (WGS) entry which is preliminary data.</text>
</comment>
<dbReference type="AlphaFoldDB" id="A0A9D2HKK9"/>
<keyword evidence="5 9" id="KW-0227">DNA damage</keyword>
<dbReference type="InterPro" id="IPR004604">
    <property type="entry name" value="DNA_recomb/repair_RecN"/>
</dbReference>
<dbReference type="Proteomes" id="UP000823821">
    <property type="component" value="Unassembled WGS sequence"/>
</dbReference>
<evidence type="ECO:0000256" key="1">
    <source>
        <dbReference type="ARBA" id="ARBA00003618"/>
    </source>
</evidence>
<feature type="coiled-coil region" evidence="10">
    <location>
        <begin position="188"/>
        <end position="251"/>
    </location>
</feature>
<comment type="similarity">
    <text evidence="2 9">Belongs to the RecN family.</text>
</comment>
<evidence type="ECO:0000256" key="10">
    <source>
        <dbReference type="SAM" id="Coils"/>
    </source>
</evidence>
<evidence type="ECO:0000313" key="13">
    <source>
        <dbReference type="Proteomes" id="UP000823821"/>
    </source>
</evidence>
<dbReference type="EMBL" id="DWZD01000018">
    <property type="protein sequence ID" value="HJA78446.1"/>
    <property type="molecule type" value="Genomic_DNA"/>
</dbReference>
<dbReference type="PANTHER" id="PTHR11059:SF0">
    <property type="entry name" value="DNA REPAIR PROTEIN RECN"/>
    <property type="match status" value="1"/>
</dbReference>
<accession>A0A9D2HKK9</accession>
<evidence type="ECO:0000256" key="9">
    <source>
        <dbReference type="PIRNR" id="PIRNR003128"/>
    </source>
</evidence>
<evidence type="ECO:0000313" key="12">
    <source>
        <dbReference type="EMBL" id="HJA78446.1"/>
    </source>
</evidence>
<protein>
    <recommendedName>
        <fullName evidence="3 9">DNA repair protein RecN</fullName>
    </recommendedName>
    <alternativeName>
        <fullName evidence="8 9">Recombination protein N</fullName>
    </alternativeName>
</protein>
<dbReference type="InterPro" id="IPR003395">
    <property type="entry name" value="RecF/RecN/SMC_N"/>
</dbReference>
<dbReference type="Gene3D" id="3.40.50.300">
    <property type="entry name" value="P-loop containing nucleotide triphosphate hydrolases"/>
    <property type="match status" value="2"/>
</dbReference>
<name>A0A9D2HKK9_9BACT</name>
<dbReference type="InterPro" id="IPR027417">
    <property type="entry name" value="P-loop_NTPase"/>
</dbReference>
<dbReference type="SUPFAM" id="SSF52540">
    <property type="entry name" value="P-loop containing nucleoside triphosphate hydrolases"/>
    <property type="match status" value="2"/>
</dbReference>
<keyword evidence="10" id="KW-0175">Coiled coil</keyword>
<reference evidence="12" key="1">
    <citation type="journal article" date="2021" name="PeerJ">
        <title>Extensive microbial diversity within the chicken gut microbiome revealed by metagenomics and culture.</title>
        <authorList>
            <person name="Gilroy R."/>
            <person name="Ravi A."/>
            <person name="Getino M."/>
            <person name="Pursley I."/>
            <person name="Horton D.L."/>
            <person name="Alikhan N.F."/>
            <person name="Baker D."/>
            <person name="Gharbi K."/>
            <person name="Hall N."/>
            <person name="Watson M."/>
            <person name="Adriaenssens E.M."/>
            <person name="Foster-Nyarko E."/>
            <person name="Jarju S."/>
            <person name="Secka A."/>
            <person name="Antonio M."/>
            <person name="Oren A."/>
            <person name="Chaudhuri R.R."/>
            <person name="La Ragione R."/>
            <person name="Hildebrand F."/>
            <person name="Pallen M.J."/>
        </authorList>
    </citation>
    <scope>NUCLEOTIDE SEQUENCE</scope>
    <source>
        <strain evidence="12">5032</strain>
    </source>
</reference>
<evidence type="ECO:0000256" key="8">
    <source>
        <dbReference type="ARBA" id="ARBA00033408"/>
    </source>
</evidence>
<evidence type="ECO:0000259" key="11">
    <source>
        <dbReference type="Pfam" id="PF02463"/>
    </source>
</evidence>
<evidence type="ECO:0000256" key="6">
    <source>
        <dbReference type="ARBA" id="ARBA00022840"/>
    </source>
</evidence>
<dbReference type="GO" id="GO:0009432">
    <property type="term" value="P:SOS response"/>
    <property type="evidence" value="ECO:0007669"/>
    <property type="project" value="TreeGrafter"/>
</dbReference>
<evidence type="ECO:0000256" key="7">
    <source>
        <dbReference type="ARBA" id="ARBA00023204"/>
    </source>
</evidence>
<dbReference type="PANTHER" id="PTHR11059">
    <property type="entry name" value="DNA REPAIR PROTEIN RECN"/>
    <property type="match status" value="1"/>
</dbReference>
<comment type="function">
    <text evidence="1 9">May be involved in recombinational repair of damaged DNA.</text>
</comment>
<keyword evidence="7 9" id="KW-0234">DNA repair</keyword>
<evidence type="ECO:0000256" key="2">
    <source>
        <dbReference type="ARBA" id="ARBA00009441"/>
    </source>
</evidence>
<proteinExistence type="inferred from homology"/>
<feature type="domain" description="RecF/RecN/SMC N-terminal" evidence="11">
    <location>
        <begin position="2"/>
        <end position="493"/>
    </location>
</feature>
<sequence length="536" mass="60044">MLEHLRIRNLALIEDMELDFAQGMNVLTGETGAGKSFVLKALGFLLGDRLAADMVRPGAERAQVEALFVRDGEDCIIRRELLAESGRSRLYVNDSLRSQDSVRQLRDELLVHTSQHGQQQLLQPAFQARLMESALPEPALLRERDELLAALRDVAARREDLRRRQAGLADKRDVLEMQQQEIDRVAPEEGEEDRLEAIRAQARAAEQARDQYEEALALLHGEDEAGLLDLLGRFEKLLQHMARQNEDLQADADAVAALRQQLAHLSGVLRRPPLPDDVPDMDSVEERLYELAQLKRKLRRSMDEILDLRQEIEENLSFLDACALDISALDKEEARLAGELRQVLARLRPQRQEAAGDFARRLEAELRELGFSEQVRVLPECVPHEIWPGLEDDRVRILWAPNPGQPPQPLDRIASGGELSRFLLALVSVRPKAESATFIFDEVDAGVGGMTLNKLADKLARLAEQRQMLLITHWPQLAARAQRHFQVSKQIRGNSTFTTCLPLDAAARHAELARMAGGGAQGEAVASSLEGTQTRA</sequence>
<dbReference type="GO" id="GO:0005524">
    <property type="term" value="F:ATP binding"/>
    <property type="evidence" value="ECO:0007669"/>
    <property type="project" value="UniProtKB-KW"/>
</dbReference>
<evidence type="ECO:0000256" key="4">
    <source>
        <dbReference type="ARBA" id="ARBA00022741"/>
    </source>
</evidence>
<dbReference type="PIRSF" id="PIRSF003128">
    <property type="entry name" value="RecN"/>
    <property type="match status" value="1"/>
</dbReference>
<dbReference type="GO" id="GO:0006310">
    <property type="term" value="P:DNA recombination"/>
    <property type="evidence" value="ECO:0007669"/>
    <property type="project" value="InterPro"/>
</dbReference>
<dbReference type="GO" id="GO:0043590">
    <property type="term" value="C:bacterial nucleoid"/>
    <property type="evidence" value="ECO:0007669"/>
    <property type="project" value="TreeGrafter"/>
</dbReference>
<reference evidence="12" key="2">
    <citation type="submission" date="2021-04" db="EMBL/GenBank/DDBJ databases">
        <authorList>
            <person name="Gilroy R."/>
        </authorList>
    </citation>
    <scope>NUCLEOTIDE SEQUENCE</scope>
    <source>
        <strain evidence="12">5032</strain>
    </source>
</reference>
<organism evidence="12 13">
    <name type="scientific">Candidatus Desulfovibrio intestinavium</name>
    <dbReference type="NCBI Taxonomy" id="2838534"/>
    <lineage>
        <taxon>Bacteria</taxon>
        <taxon>Pseudomonadati</taxon>
        <taxon>Thermodesulfobacteriota</taxon>
        <taxon>Desulfovibrionia</taxon>
        <taxon>Desulfovibrionales</taxon>
        <taxon>Desulfovibrionaceae</taxon>
        <taxon>Desulfovibrio</taxon>
    </lineage>
</organism>
<dbReference type="Pfam" id="PF02463">
    <property type="entry name" value="SMC_N"/>
    <property type="match status" value="1"/>
</dbReference>
<keyword evidence="6" id="KW-0067">ATP-binding</keyword>
<dbReference type="CDD" id="cd03241">
    <property type="entry name" value="ABC_RecN"/>
    <property type="match status" value="1"/>
</dbReference>
<keyword evidence="4" id="KW-0547">Nucleotide-binding</keyword>
<evidence type="ECO:0000256" key="5">
    <source>
        <dbReference type="ARBA" id="ARBA00022763"/>
    </source>
</evidence>
<gene>
    <name evidence="12" type="ORF">H9784_02575</name>
</gene>